<keyword evidence="3" id="KW-0812">Transmembrane</keyword>
<keyword evidence="2 3" id="KW-0808">Transferase</keyword>
<dbReference type="InterPro" id="IPR002516">
    <property type="entry name" value="Glyco_trans_11"/>
</dbReference>
<organism evidence="4 5">
    <name type="scientific">Rotaria magnacalcarata</name>
    <dbReference type="NCBI Taxonomy" id="392030"/>
    <lineage>
        <taxon>Eukaryota</taxon>
        <taxon>Metazoa</taxon>
        <taxon>Spiralia</taxon>
        <taxon>Gnathifera</taxon>
        <taxon>Rotifera</taxon>
        <taxon>Eurotatoria</taxon>
        <taxon>Bdelloidea</taxon>
        <taxon>Philodinida</taxon>
        <taxon>Philodinidae</taxon>
        <taxon>Rotaria</taxon>
    </lineage>
</organism>
<dbReference type="PANTHER" id="PTHR11927:SF9">
    <property type="entry name" value="L-FUCOSYLTRANSFERASE"/>
    <property type="match status" value="1"/>
</dbReference>
<dbReference type="Proteomes" id="UP000676336">
    <property type="component" value="Unassembled WGS sequence"/>
</dbReference>
<feature type="non-terminal residue" evidence="4">
    <location>
        <position position="81"/>
    </location>
</feature>
<dbReference type="EMBL" id="CAJOBI010177384">
    <property type="protein sequence ID" value="CAF4912847.1"/>
    <property type="molecule type" value="Genomic_DNA"/>
</dbReference>
<dbReference type="GO" id="GO:0008107">
    <property type="term" value="F:galactoside 2-alpha-L-fucosyltransferase activity"/>
    <property type="evidence" value="ECO:0007669"/>
    <property type="project" value="InterPro"/>
</dbReference>
<reference evidence="4" key="1">
    <citation type="submission" date="2021-02" db="EMBL/GenBank/DDBJ databases">
        <authorList>
            <person name="Nowell W R."/>
        </authorList>
    </citation>
    <scope>NUCLEOTIDE SEQUENCE</scope>
</reference>
<protein>
    <recommendedName>
        <fullName evidence="3">L-Fucosyltransferase</fullName>
        <ecNumber evidence="3">2.4.1.-</ecNumber>
    </recommendedName>
</protein>
<evidence type="ECO:0000256" key="3">
    <source>
        <dbReference type="RuleBase" id="RU363129"/>
    </source>
</evidence>
<dbReference type="GO" id="GO:0005975">
    <property type="term" value="P:carbohydrate metabolic process"/>
    <property type="evidence" value="ECO:0007669"/>
    <property type="project" value="InterPro"/>
</dbReference>
<dbReference type="PANTHER" id="PTHR11927">
    <property type="entry name" value="GALACTOSIDE 2-L-FUCOSYLTRANSFERASE"/>
    <property type="match status" value="1"/>
</dbReference>
<accession>A0A8S3CRG1</accession>
<comment type="pathway">
    <text evidence="3">Protein modification; protein glycosylation.</text>
</comment>
<comment type="similarity">
    <text evidence="3">Belongs to the glycosyltransferase 11 family.</text>
</comment>
<proteinExistence type="inferred from homology"/>
<gene>
    <name evidence="4" type="ORF">SMN809_LOCUS52309</name>
</gene>
<name>A0A8S3CRG1_9BILA</name>
<keyword evidence="3" id="KW-0325">Glycoprotein</keyword>
<comment type="caution">
    <text evidence="4">The sequence shown here is derived from an EMBL/GenBank/DDBJ whole genome shotgun (WGS) entry which is preliminary data.</text>
</comment>
<evidence type="ECO:0000256" key="1">
    <source>
        <dbReference type="ARBA" id="ARBA00022676"/>
    </source>
</evidence>
<keyword evidence="3" id="KW-0333">Golgi apparatus</keyword>
<dbReference type="GO" id="GO:0032580">
    <property type="term" value="C:Golgi cisterna membrane"/>
    <property type="evidence" value="ECO:0007669"/>
    <property type="project" value="UniProtKB-SubCell"/>
</dbReference>
<feature type="non-terminal residue" evidence="4">
    <location>
        <position position="1"/>
    </location>
</feature>
<comment type="subcellular location">
    <subcellularLocation>
        <location evidence="3">Golgi apparatus</location>
        <location evidence="3">Golgi stack membrane</location>
        <topology evidence="3">Single-pass type II membrane protein</topology>
    </subcellularLocation>
</comment>
<keyword evidence="1 3" id="KW-0328">Glycosyltransferase</keyword>
<evidence type="ECO:0000256" key="2">
    <source>
        <dbReference type="ARBA" id="ARBA00022679"/>
    </source>
</evidence>
<dbReference type="Pfam" id="PF01531">
    <property type="entry name" value="Glyco_transf_11"/>
    <property type="match status" value="1"/>
</dbReference>
<sequence>SDDKRYCRKLFRNRANIFLTPRSFYEGDDLIALSLCQHSITTGGTFGWWAGYLAGGEVVHDTRSQAGCERDEHYYPPWFKT</sequence>
<evidence type="ECO:0000313" key="5">
    <source>
        <dbReference type="Proteomes" id="UP000676336"/>
    </source>
</evidence>
<dbReference type="EC" id="2.4.1.-" evidence="3"/>
<keyword evidence="3" id="KW-0735">Signal-anchor</keyword>
<evidence type="ECO:0000313" key="4">
    <source>
        <dbReference type="EMBL" id="CAF4912847.1"/>
    </source>
</evidence>
<dbReference type="AlphaFoldDB" id="A0A8S3CRG1"/>